<feature type="region of interest" description="Disordered" evidence="2">
    <location>
        <begin position="1253"/>
        <end position="1285"/>
    </location>
</feature>
<dbReference type="PANTHER" id="PTHR24006">
    <property type="entry name" value="UBIQUITIN CARBOXYL-TERMINAL HYDROLASE"/>
    <property type="match status" value="1"/>
</dbReference>
<feature type="compositionally biased region" description="Basic and acidic residues" evidence="2">
    <location>
        <begin position="549"/>
        <end position="558"/>
    </location>
</feature>
<dbReference type="InterPro" id="IPR001394">
    <property type="entry name" value="Peptidase_C19_UCH"/>
</dbReference>
<dbReference type="RefSeq" id="XP_013249500.1">
    <property type="nucleotide sequence ID" value="XM_013394046.1"/>
</dbReference>
<feature type="compositionally biased region" description="Low complexity" evidence="2">
    <location>
        <begin position="611"/>
        <end position="620"/>
    </location>
</feature>
<organism evidence="4 5">
    <name type="scientific">Eimeria acervulina</name>
    <name type="common">Coccidian parasite</name>
    <dbReference type="NCBI Taxonomy" id="5801"/>
    <lineage>
        <taxon>Eukaryota</taxon>
        <taxon>Sar</taxon>
        <taxon>Alveolata</taxon>
        <taxon>Apicomplexa</taxon>
        <taxon>Conoidasida</taxon>
        <taxon>Coccidia</taxon>
        <taxon>Eucoccidiorida</taxon>
        <taxon>Eimeriorina</taxon>
        <taxon>Eimeriidae</taxon>
        <taxon>Eimeria</taxon>
    </lineage>
</organism>
<dbReference type="GO" id="GO:0016579">
    <property type="term" value="P:protein deubiquitination"/>
    <property type="evidence" value="ECO:0007669"/>
    <property type="project" value="InterPro"/>
</dbReference>
<proteinExistence type="predicted"/>
<evidence type="ECO:0000313" key="4">
    <source>
        <dbReference type="EMBL" id="CDI80564.1"/>
    </source>
</evidence>
<dbReference type="PROSITE" id="PS50235">
    <property type="entry name" value="USP_3"/>
    <property type="match status" value="1"/>
</dbReference>
<feature type="region of interest" description="Disordered" evidence="2">
    <location>
        <begin position="83"/>
        <end position="127"/>
    </location>
</feature>
<reference evidence="4" key="2">
    <citation type="submission" date="2013-10" db="EMBL/GenBank/DDBJ databases">
        <authorList>
            <person name="Aslett M."/>
        </authorList>
    </citation>
    <scope>NUCLEOTIDE SEQUENCE</scope>
    <source>
        <strain evidence="4">Houghton</strain>
    </source>
</reference>
<keyword evidence="1" id="KW-0175">Coiled coil</keyword>
<dbReference type="Gene3D" id="3.90.70.10">
    <property type="entry name" value="Cysteine proteinases"/>
    <property type="match status" value="2"/>
</dbReference>
<dbReference type="OrthoDB" id="292964at2759"/>
<dbReference type="Proteomes" id="UP000018050">
    <property type="component" value="Unassembled WGS sequence"/>
</dbReference>
<reference evidence="4" key="1">
    <citation type="submission" date="2013-10" db="EMBL/GenBank/DDBJ databases">
        <title>Genomic analysis of the causative agents of coccidiosis in chickens.</title>
        <authorList>
            <person name="Reid A.J."/>
            <person name="Blake D."/>
            <person name="Billington K."/>
            <person name="Browne H."/>
            <person name="Dunn M."/>
            <person name="Hung S."/>
            <person name="Kawahara F."/>
            <person name="Miranda-Saavedra D."/>
            <person name="Mourier T."/>
            <person name="Nagra H."/>
            <person name="Otto T.D."/>
            <person name="Rawlings N."/>
            <person name="Sanchez A."/>
            <person name="Sanders M."/>
            <person name="Subramaniam C."/>
            <person name="Tay Y."/>
            <person name="Dear P."/>
            <person name="Doerig C."/>
            <person name="Gruber A."/>
            <person name="Parkinson J."/>
            <person name="Shirley M."/>
            <person name="Wan K.L."/>
            <person name="Berriman M."/>
            <person name="Tomley F."/>
            <person name="Pain A."/>
        </authorList>
    </citation>
    <scope>NUCLEOTIDE SEQUENCE</scope>
    <source>
        <strain evidence="4">Houghton</strain>
    </source>
</reference>
<feature type="compositionally biased region" description="Polar residues" evidence="2">
    <location>
        <begin position="213"/>
        <end position="222"/>
    </location>
</feature>
<accession>U6GPN8</accession>
<feature type="region of interest" description="Disordered" evidence="2">
    <location>
        <begin position="545"/>
        <end position="575"/>
    </location>
</feature>
<evidence type="ECO:0000256" key="1">
    <source>
        <dbReference type="SAM" id="Coils"/>
    </source>
</evidence>
<feature type="region of interest" description="Disordered" evidence="2">
    <location>
        <begin position="198"/>
        <end position="249"/>
    </location>
</feature>
<feature type="compositionally biased region" description="Low complexity" evidence="2">
    <location>
        <begin position="560"/>
        <end position="571"/>
    </location>
</feature>
<dbReference type="GO" id="GO:0005829">
    <property type="term" value="C:cytosol"/>
    <property type="evidence" value="ECO:0007669"/>
    <property type="project" value="TreeGrafter"/>
</dbReference>
<name>U6GPN8_EIMAC</name>
<feature type="region of interest" description="Disordered" evidence="2">
    <location>
        <begin position="891"/>
        <end position="932"/>
    </location>
</feature>
<gene>
    <name evidence="4" type="ORF">EAH_00015790</name>
</gene>
<evidence type="ECO:0000313" key="5">
    <source>
        <dbReference type="Proteomes" id="UP000018050"/>
    </source>
</evidence>
<dbReference type="GO" id="GO:0004843">
    <property type="term" value="F:cysteine-type deubiquitinase activity"/>
    <property type="evidence" value="ECO:0007669"/>
    <property type="project" value="InterPro"/>
</dbReference>
<dbReference type="GO" id="GO:0005634">
    <property type="term" value="C:nucleus"/>
    <property type="evidence" value="ECO:0007669"/>
    <property type="project" value="TreeGrafter"/>
</dbReference>
<keyword evidence="5" id="KW-1185">Reference proteome</keyword>
<feature type="compositionally biased region" description="Polar residues" evidence="2">
    <location>
        <begin position="346"/>
        <end position="355"/>
    </location>
</feature>
<dbReference type="VEuPathDB" id="ToxoDB:EAH_00015790"/>
<dbReference type="EMBL" id="HG671243">
    <property type="protein sequence ID" value="CDI80564.1"/>
    <property type="molecule type" value="Genomic_DNA"/>
</dbReference>
<feature type="domain" description="USP" evidence="3">
    <location>
        <begin position="727"/>
        <end position="1366"/>
    </location>
</feature>
<feature type="compositionally biased region" description="Basic and acidic residues" evidence="2">
    <location>
        <begin position="231"/>
        <end position="247"/>
    </location>
</feature>
<evidence type="ECO:0000256" key="2">
    <source>
        <dbReference type="SAM" id="MobiDB-lite"/>
    </source>
</evidence>
<dbReference type="InterPro" id="IPR028889">
    <property type="entry name" value="USP"/>
</dbReference>
<dbReference type="Pfam" id="PF00443">
    <property type="entry name" value="UCH"/>
    <property type="match status" value="1"/>
</dbReference>
<dbReference type="InterPro" id="IPR038765">
    <property type="entry name" value="Papain-like_cys_pep_sf"/>
</dbReference>
<protein>
    <recommendedName>
        <fullName evidence="3">USP domain-containing protein</fullName>
    </recommendedName>
</protein>
<feature type="region of interest" description="Disordered" evidence="2">
    <location>
        <begin position="346"/>
        <end position="385"/>
    </location>
</feature>
<dbReference type="InterPro" id="IPR050164">
    <property type="entry name" value="Peptidase_C19"/>
</dbReference>
<dbReference type="GeneID" id="25269649"/>
<dbReference type="SUPFAM" id="SSF54001">
    <property type="entry name" value="Cysteine proteinases"/>
    <property type="match status" value="1"/>
</dbReference>
<feature type="region of interest" description="Disordered" evidence="2">
    <location>
        <begin position="610"/>
        <end position="633"/>
    </location>
</feature>
<feature type="coiled-coil region" evidence="1">
    <location>
        <begin position="813"/>
        <end position="851"/>
    </location>
</feature>
<dbReference type="OMA" id="HQPECLG"/>
<feature type="region of interest" description="Disordered" evidence="2">
    <location>
        <begin position="140"/>
        <end position="173"/>
    </location>
</feature>
<sequence length="1381" mass="152989">MSTVALPRLSPLPPIATLSRNDQYEVYTWPYPKQRQLERQEQRCPQQFQKLQQQQLLQQLRQLSWLRFNKQWLPECHLPTKQEGHMAAKSSGFLPRTPEEASGGRQQAPRASTSTSSSLRNQESPQMNPEALHDIVEGSHQHDGFTTPCETTPAASPSIPLAREPDAPGTPTQRAAVIMRTQGAAAFNLSGSGELLASPPTRCIQGDPKQLPVPQTQMTSQPLVKPPQTQEEQKHQQQHRQKQEQKKQQQGLLLLPLALPLGERCADGFWPGNLARRPSAEMMQHLRVAADRHQLPNGALISVPLSPATPAGTIRAAQDVPAEVTTAGRGRATPVAVVASQKISGDSTKTGTVNNDCGVADGRKNGRSNRMNNNSSWLGTSLPRTGGIPRPVAGVLQPRGDCSVGPCDAVSASRSAATSSSTATATGAIARTEVCATVNFTSAKKTGAPDGPVHGALECPVEPRSSRNYNRSSNDNSTNSVQRLCCDIGSVEKASSEVLKCSRGLQRQPRNASTLDALVPSNVGFDSNTSIHLREQQGVQDLVQQPPHKQPDMLHEKTNQSQQEPQGQKQQQRPREFVRRLALGLLLGHRAGGKERRAWLSRCNSSSRISQAQQEQQLQHRQQEQQRRQQQKQQEDGVDWEACCLLQPADEKKGGLAATSRSNSSSGTRRAPSRLQRMAFSFGCFGEASQRRTEAQREDCRSLTPSQYRAWRKQQEAYADEGSLFPRGLANLKNTCFLNAALQALAGIPSFVASLQAGLPPEPAVRDAQWKENPKAYYAFHDGNTGAASATAAAACSSTTASRDSEEARCQQAQQLQHQSDQQAQQQKDLLQQYLLRRQELLRRLRLQQERREKHQPECLGSLDENQRRLLLREFFTLLCRLTCCPSIRPHGSADETSPEDLAAQRPRESNSAATYKPEQQQQEQRQPHNAPVLQYDTIRPERLRRALVAPLAGLLLNDCNMQQQQDCHEFLRGLIDLIHEIFKASRWEREEAAAAEQLLQLQAISPVDLEPWALSSFSSLRLPLAVDDDQQMQYHKKQIHAQPTGIPTEDNEASEPGEAVGGDAGDAERAEKKWREYIRDQASPMADFFAGQLCSEIQCAGCRQSLFIYEPAWDLSLPLPMDGNRVSLNNLLEGFFGSEELEFSCSSCHSPACKAHRTIRYTHPPKVLLLQIKRFSASGQKRRTRVEYPLEELVIKTKGRFVIPVALPPSTAEAASGRPETPRSSACSPSEFLKRIGILKGFSSFASHSLRHPNGPSTAPLSGPSPREPPHESPFRPPRQAMSFEGMADDGTESVILFHEAYARFIAFLLCIMPDEKPRPNQNIANPVALSFLLQWFRFDDGLVLPVSEAEVFSAEAYCLFYSRTNDTEKQWSTASKQES</sequence>
<feature type="region of interest" description="Disordered" evidence="2">
    <location>
        <begin position="1039"/>
        <end position="1068"/>
    </location>
</feature>
<feature type="compositionally biased region" description="Polar residues" evidence="2">
    <location>
        <begin position="109"/>
        <end position="127"/>
    </location>
</feature>
<feature type="region of interest" description="Disordered" evidence="2">
    <location>
        <begin position="444"/>
        <end position="479"/>
    </location>
</feature>
<evidence type="ECO:0000259" key="3">
    <source>
        <dbReference type="PROSITE" id="PS50235"/>
    </source>
</evidence>
<feature type="compositionally biased region" description="Low complexity" evidence="2">
    <location>
        <begin position="466"/>
        <end position="479"/>
    </location>
</feature>